<dbReference type="Pfam" id="PF00613">
    <property type="entry name" value="PI3Ka"/>
    <property type="match status" value="1"/>
</dbReference>
<keyword evidence="8" id="KW-1185">Reference proteome</keyword>
<dbReference type="OrthoDB" id="10264149at2759"/>
<dbReference type="PROSITE" id="PS50290">
    <property type="entry name" value="PI3_4_KINASE_3"/>
    <property type="match status" value="1"/>
</dbReference>
<dbReference type="CDD" id="cd05167">
    <property type="entry name" value="PI4Kc_III_alpha"/>
    <property type="match status" value="1"/>
</dbReference>
<dbReference type="InterPro" id="IPR015433">
    <property type="entry name" value="PI3/4_kinase"/>
</dbReference>
<dbReference type="InterPro" id="IPR001263">
    <property type="entry name" value="PI3K_accessory_dom"/>
</dbReference>
<dbReference type="PANTHER" id="PTHR10048">
    <property type="entry name" value="PHOSPHATIDYLINOSITOL KINASE"/>
    <property type="match status" value="1"/>
</dbReference>
<feature type="domain" description="PIK helical" evidence="6">
    <location>
        <begin position="1797"/>
        <end position="1981"/>
    </location>
</feature>
<evidence type="ECO:0000313" key="8">
    <source>
        <dbReference type="Proteomes" id="UP000691718"/>
    </source>
</evidence>
<dbReference type="PROSITE" id="PS51545">
    <property type="entry name" value="PIK_HELICAL"/>
    <property type="match status" value="1"/>
</dbReference>
<dbReference type="GO" id="GO:0046854">
    <property type="term" value="P:phosphatidylinositol phosphate biosynthetic process"/>
    <property type="evidence" value="ECO:0007669"/>
    <property type="project" value="InterPro"/>
</dbReference>
<dbReference type="InterPro" id="IPR000403">
    <property type="entry name" value="PI3/4_kinase_cat_dom"/>
</dbReference>
<keyword evidence="3" id="KW-0418">Kinase</keyword>
<feature type="region of interest" description="Disordered" evidence="4">
    <location>
        <begin position="1681"/>
        <end position="1714"/>
    </location>
</feature>
<feature type="region of interest" description="Disordered" evidence="4">
    <location>
        <begin position="230"/>
        <end position="256"/>
    </location>
</feature>
<dbReference type="SMART" id="SM00146">
    <property type="entry name" value="PI3Kc"/>
    <property type="match status" value="1"/>
</dbReference>
<proteinExistence type="inferred from homology"/>
<reference evidence="7" key="1">
    <citation type="submission" date="2021-04" db="EMBL/GenBank/DDBJ databases">
        <authorList>
            <person name="Tunstrom K."/>
        </authorList>
    </citation>
    <scope>NUCLEOTIDE SEQUENCE</scope>
</reference>
<comment type="caution">
    <text evidence="7">The sequence shown here is derived from an EMBL/GenBank/DDBJ whole genome shotgun (WGS) entry which is preliminary data.</text>
</comment>
<dbReference type="GO" id="GO:0005737">
    <property type="term" value="C:cytoplasm"/>
    <property type="evidence" value="ECO:0007669"/>
    <property type="project" value="TreeGrafter"/>
</dbReference>
<dbReference type="Proteomes" id="UP000691718">
    <property type="component" value="Unassembled WGS sequence"/>
</dbReference>
<accession>A0A8S3XYC0</accession>
<dbReference type="PROSITE" id="PS00915">
    <property type="entry name" value="PI3_4_KINASE_1"/>
    <property type="match status" value="1"/>
</dbReference>
<dbReference type="InterPro" id="IPR018936">
    <property type="entry name" value="PI3/4_kinase_CS"/>
</dbReference>
<sequence length="2371" mass="265194">MMDEHDFFRQTVQHLARCLSCLNPTPWEKVNTLFMLCPQVSSSLSVTSRSQEAIIALGLYFLQSRLQHHDKLLPYFLKVLKCLSNAEFEEPLYRIKSVDRIPMAEKFSFCLNTLLSDVASKQPSLREEIITAQIELMSNLTKIIISCYESKDYKDTISKLQLCKSTIPILIGLARSMGRYATVDPPLLCRLFPQPPSPVKTKEPEPTFEYSTLDKKRKFNQFRPIIPRSLSGNLNPNNENMENGTDATDSSGGTLKRSSLHSYSSVPYDPTTYFFHKFGSSFNQFPYMRFSESPEKRINVQFYVTYLQCILSLAKKLLTKDLLAFLDEEAEDIYASAQIQVFPYKSFSETLNLVMVTLLREILQHQKDLPGPFTKDVQEFVKCLFLSGQTELQSRHHDASEKEDRESNFATVNKFKVNVMANSACVDLLVWAIGDETGADSLCGRLTEKINSNHNHKLILAHMPLLMVCLEGLGKLATKFPSIANTSIYCLRDFLVTPSPILFKLHKLEMERTGKEHMKVTLQGKELQGMTSTGVPVKSTPFEKLRDAAIENLCVALEAALTMDPYCVPALVGSVSNRLFTAETSDSESSLISTNIVIMLGHVAVALKDTPKTTDTILQFFQQRLCRAPSSLDTLIVDQLGCMALASPEGSAHDEIMRMFTVITVEAASAAYHHTDDRKQYRHVSGAVLNALANIAANVRGTSARLELLTRLLELFVQLGLGGERATDRSPAPVLKASSSAGNLGVLIPVIAVLVKRLPPIKNPKPRLHKLFKDFWLYCVVMGFTAAESDVLKHLVVSSSMATPVAIRKRLWPQEWYAGVKEIAVKSPFLVSQTSLRSEMRELQYTSAVRNDSVSLTELQELKTQILNLLDHPPDVTVIVNKLTFAPCMYLLSVYWLETLRVCNSSEPSLQPIIEYLSDTALQKDKSGMWQCVASVGDKVFQKFLDVMSAKVKDESRERELEGHAQFLLVNFNHIHKQIRRVADKWLAGLVDRFPHLLWNCRVLWSMLDILQVLSFSLELDANQETPLLKVPGTDFTLQLQDTLEGREGIVKDFADRCHGIVQEAMKWAPQSTRSHLQEYLNQVPNSTLWHHCGLALATGALLGAAGLNRMSAPLPRAALDKRPPCVTHDSAALLAVVSQRSRFAGEVTGAVNAEGGGEAAIWRVGAKLHAALREACASGSETAHRAALWRATALLVHARHHTTAHVHTAPTARALLHSVGEYKLHAALRRGSETAHHAALWRATALLVHARHHTTAHVHTAPTARALLHSVGEYKLHAALRRGSETALRRATALLVHARHHTTAHVHTAPTARALLHSVGEYKLHAALRRGSETALRRATALLVHARPHTTAHVHTAPTARALLHSVGKYKLHAALRCGSETALRRATALLVHARHHTTAHVHTVPTARALLHSVGEYKLHAALRLGSEAALRLATALLVHARHHTTAHVHTAPTARALLHSVAWSQVDIFTEDAVTTAVECWQWLTTARPDLELRLLQEIFAAWQCTVDRKMGLFSKQHEETSPLAAYEGYKLEPRPPFVAPHAVWVRYLCEVADTAKYNSLEKVEMLASLLHRSLPITVGDVRDHINRHVDAAGVRFKLLSCGLSLLQGDILPRSLARNILRERVYSVCLDYFCRGLQCPSKSAGALREDIMSLIKFWQLMHSDKKYLKSSDIGEFDNHPSSQQSIYTSNSPTDNRSSMNSSDIGNRQTTGWINTVPMSTTTLSSGAGSIAGKRSNRSVKPLIKPQDTFVKDYVRKRNLILELMAVEIELLVTWHNPHARPELAGAGEDNIATWRSKPNTERTWRDCAKHAWDVSPALAVFMPERLKNEAIIKEIRKKVQAQPTAVCHIPQALKYLVTTETLLNDAHELVHILTWARVSPVEALSYFSRQYPPHPLSAQAAVTTLTSYPSSAVLLYIPQLVQALRHDTMGYVSELIKSLAKKSQVVAHQLIWNMHTNMYTDEEMHHKDPVLYDILESLTKSIVDSLSGPAKAFYEREFDFFSQITNISGIIRPYPKGPERKRACLDALKNVKVQPGCYLPSNPDSMVIDIDYKSGTPMQSAAKAPYLARFRVRKYGIAEMEAVAMAIASGEDPPTEEGKDRYMSMAAETWQAAIFKVGDDVRQDMLALQVISLFKNIFQQVGLDLYLFPYKVVATAPGCGVIECVPNAKSRDQLGRQTDIGMYEYFIKKYGDETTREFQAARRCFVTSMAAYSVVGFLLQIKDRHNGNIMLDTDGHIIHIDFGFMFESSPGGNLGFEPDIKLTDEMVMVMGGKMEAPPFRWFCELCVQAFLAVRPYQEAIISMVSLMLDTGLPCFRGQTIRLLRSRFAPNSTEKEAAAYMLSVIRNSFLNFRTRTYDMIQYYQNQIPY</sequence>
<feature type="compositionally biased region" description="Polar residues" evidence="4">
    <location>
        <begin position="1682"/>
        <end position="1714"/>
    </location>
</feature>
<dbReference type="FunFam" id="3.30.1010.10:FF:000009">
    <property type="entry name" value="Phosphatidylinositol 4-kinase, catalytic, alpha"/>
    <property type="match status" value="1"/>
</dbReference>
<evidence type="ECO:0000256" key="2">
    <source>
        <dbReference type="ARBA" id="ARBA00022679"/>
    </source>
</evidence>
<evidence type="ECO:0000256" key="1">
    <source>
        <dbReference type="ARBA" id="ARBA00006209"/>
    </source>
</evidence>
<dbReference type="PROSITE" id="PS00916">
    <property type="entry name" value="PI3_4_KINASE_2"/>
    <property type="match status" value="1"/>
</dbReference>
<dbReference type="Pfam" id="PF00454">
    <property type="entry name" value="PI3_PI4_kinase"/>
    <property type="match status" value="1"/>
</dbReference>
<dbReference type="Pfam" id="PF19274">
    <property type="entry name" value="PI4K_N"/>
    <property type="match status" value="2"/>
</dbReference>
<dbReference type="SMART" id="SM00145">
    <property type="entry name" value="PI3Ka"/>
    <property type="match status" value="1"/>
</dbReference>
<dbReference type="GO" id="GO:0004430">
    <property type="term" value="F:1-phosphatidylinositol 4-kinase activity"/>
    <property type="evidence" value="ECO:0007669"/>
    <property type="project" value="TreeGrafter"/>
</dbReference>
<dbReference type="PANTHER" id="PTHR10048:SF15">
    <property type="entry name" value="PHOSPHATIDYLINOSITOL 4-KINASE ALPHA"/>
    <property type="match status" value="1"/>
</dbReference>
<feature type="compositionally biased region" description="Low complexity" evidence="4">
    <location>
        <begin position="230"/>
        <end position="244"/>
    </location>
</feature>
<name>A0A8S3XYC0_PARAO</name>
<feature type="compositionally biased region" description="Polar residues" evidence="4">
    <location>
        <begin position="245"/>
        <end position="256"/>
    </location>
</feature>
<evidence type="ECO:0000259" key="5">
    <source>
        <dbReference type="PROSITE" id="PS50290"/>
    </source>
</evidence>
<evidence type="ECO:0000256" key="3">
    <source>
        <dbReference type="ARBA" id="ARBA00022777"/>
    </source>
</evidence>
<comment type="similarity">
    <text evidence="1">Belongs to the PI3/PI4-kinase family. Type III PI4K subfamily.</text>
</comment>
<evidence type="ECO:0000313" key="7">
    <source>
        <dbReference type="EMBL" id="CAG5047591.1"/>
    </source>
</evidence>
<dbReference type="GO" id="GO:0048015">
    <property type="term" value="P:phosphatidylinositol-mediated signaling"/>
    <property type="evidence" value="ECO:0007669"/>
    <property type="project" value="TreeGrafter"/>
</dbReference>
<dbReference type="GO" id="GO:0005886">
    <property type="term" value="C:plasma membrane"/>
    <property type="evidence" value="ECO:0007669"/>
    <property type="project" value="TreeGrafter"/>
</dbReference>
<evidence type="ECO:0000259" key="6">
    <source>
        <dbReference type="PROSITE" id="PS51545"/>
    </source>
</evidence>
<keyword evidence="2" id="KW-0808">Transferase</keyword>
<evidence type="ECO:0000256" key="4">
    <source>
        <dbReference type="SAM" id="MobiDB-lite"/>
    </source>
</evidence>
<dbReference type="FunFam" id="1.25.40.70:FF:000011">
    <property type="entry name" value="Phosphatidylinositol 4-kinase alpha"/>
    <property type="match status" value="1"/>
</dbReference>
<dbReference type="FunFam" id="1.10.1070.11:FF:000005">
    <property type="entry name" value="Phosphatidylinositol 4-kinase, catalytic, alpha"/>
    <property type="match status" value="1"/>
</dbReference>
<protein>
    <submittedName>
        <fullName evidence="7">(apollo) hypothetical protein</fullName>
    </submittedName>
</protein>
<organism evidence="7 8">
    <name type="scientific">Parnassius apollo</name>
    <name type="common">Apollo butterfly</name>
    <name type="synonym">Papilio apollo</name>
    <dbReference type="NCBI Taxonomy" id="110799"/>
    <lineage>
        <taxon>Eukaryota</taxon>
        <taxon>Metazoa</taxon>
        <taxon>Ecdysozoa</taxon>
        <taxon>Arthropoda</taxon>
        <taxon>Hexapoda</taxon>
        <taxon>Insecta</taxon>
        <taxon>Pterygota</taxon>
        <taxon>Neoptera</taxon>
        <taxon>Endopterygota</taxon>
        <taxon>Lepidoptera</taxon>
        <taxon>Glossata</taxon>
        <taxon>Ditrysia</taxon>
        <taxon>Papilionoidea</taxon>
        <taxon>Papilionidae</taxon>
        <taxon>Parnassiinae</taxon>
        <taxon>Parnassini</taxon>
        <taxon>Parnassius</taxon>
        <taxon>Parnassius</taxon>
    </lineage>
</organism>
<dbReference type="InterPro" id="IPR045495">
    <property type="entry name" value="PI4K_N"/>
</dbReference>
<feature type="domain" description="PI3K/PI4K catalytic" evidence="5">
    <location>
        <begin position="2090"/>
        <end position="2355"/>
    </location>
</feature>
<dbReference type="EMBL" id="CAJQZP010001449">
    <property type="protein sequence ID" value="CAG5047591.1"/>
    <property type="molecule type" value="Genomic_DNA"/>
</dbReference>
<gene>
    <name evidence="7" type="ORF">PAPOLLO_LOCUS23989</name>
</gene>